<dbReference type="Pfam" id="PF13560">
    <property type="entry name" value="HTH_31"/>
    <property type="match status" value="1"/>
</dbReference>
<dbReference type="GO" id="GO:0003677">
    <property type="term" value="F:DNA binding"/>
    <property type="evidence" value="ECO:0007669"/>
    <property type="project" value="InterPro"/>
</dbReference>
<dbReference type="SUPFAM" id="SSF47413">
    <property type="entry name" value="lambda repressor-like DNA-binding domains"/>
    <property type="match status" value="1"/>
</dbReference>
<protein>
    <submittedName>
        <fullName evidence="2">XRE family transcriptional regulator</fullName>
    </submittedName>
</protein>
<dbReference type="PROSITE" id="PS50943">
    <property type="entry name" value="HTH_CROC1"/>
    <property type="match status" value="1"/>
</dbReference>
<name>A0A4Z0BZY7_9BURK</name>
<feature type="domain" description="HTH cro/C1-type" evidence="1">
    <location>
        <begin position="37"/>
        <end position="91"/>
    </location>
</feature>
<sequence>MTSQVMGSRRGRVYHPRMSSTAALPLRAAPTPFGEHLRHWRTRRRLSQQDLAGEADISTRHLSFVETGKSSPSREMVLRLAERLDVPLRERNAMLVAAGFAPMYRERPLDDPQLAPARAAVDLILKAHEPNPALAVDRHWNLVAANRMIPHLMAGADAELVQGQVNVLRLSLHPKGIASRIANLGQWREHLFERLRQQIHATGDAVLATLLEELRGYPVPDGAHDTVLDGEHVGVALPLQFRTPAGALLNFISTTTVFGTAVDVTVQELTLETFFPLDAATAQALQAMAAA</sequence>
<dbReference type="EMBL" id="SMLK01000002">
    <property type="protein sequence ID" value="TFZ04104.1"/>
    <property type="molecule type" value="Genomic_DNA"/>
</dbReference>
<reference evidence="2 3" key="1">
    <citation type="submission" date="2019-03" db="EMBL/GenBank/DDBJ databases">
        <title>Ramlibacter sp. 18x22-1, whole genome shotgun sequence.</title>
        <authorList>
            <person name="Zhang X."/>
            <person name="Feng G."/>
            <person name="Zhu H."/>
        </authorList>
    </citation>
    <scope>NUCLEOTIDE SEQUENCE [LARGE SCALE GENOMIC DNA]</scope>
    <source>
        <strain evidence="2 3">18x22-1</strain>
    </source>
</reference>
<organism evidence="2 3">
    <name type="scientific">Ramlibacter humi</name>
    <dbReference type="NCBI Taxonomy" id="2530451"/>
    <lineage>
        <taxon>Bacteria</taxon>
        <taxon>Pseudomonadati</taxon>
        <taxon>Pseudomonadota</taxon>
        <taxon>Betaproteobacteria</taxon>
        <taxon>Burkholderiales</taxon>
        <taxon>Comamonadaceae</taxon>
        <taxon>Ramlibacter</taxon>
    </lineage>
</organism>
<proteinExistence type="predicted"/>
<dbReference type="SMART" id="SM00530">
    <property type="entry name" value="HTH_XRE"/>
    <property type="match status" value="1"/>
</dbReference>
<dbReference type="Proteomes" id="UP000297839">
    <property type="component" value="Unassembled WGS sequence"/>
</dbReference>
<dbReference type="AlphaFoldDB" id="A0A4Z0BZY7"/>
<accession>A0A4Z0BZY7</accession>
<dbReference type="CDD" id="cd00093">
    <property type="entry name" value="HTH_XRE"/>
    <property type="match status" value="1"/>
</dbReference>
<dbReference type="OrthoDB" id="2959414at2"/>
<comment type="caution">
    <text evidence="2">The sequence shown here is derived from an EMBL/GenBank/DDBJ whole genome shotgun (WGS) entry which is preliminary data.</text>
</comment>
<evidence type="ECO:0000259" key="1">
    <source>
        <dbReference type="PROSITE" id="PS50943"/>
    </source>
</evidence>
<dbReference type="Gene3D" id="3.30.450.180">
    <property type="match status" value="1"/>
</dbReference>
<keyword evidence="3" id="KW-1185">Reference proteome</keyword>
<evidence type="ECO:0000313" key="3">
    <source>
        <dbReference type="Proteomes" id="UP000297839"/>
    </source>
</evidence>
<dbReference type="InterPro" id="IPR001387">
    <property type="entry name" value="Cro/C1-type_HTH"/>
</dbReference>
<dbReference type="PANTHER" id="PTHR35010">
    <property type="entry name" value="BLL4672 PROTEIN-RELATED"/>
    <property type="match status" value="1"/>
</dbReference>
<dbReference type="InterPro" id="IPR010982">
    <property type="entry name" value="Lambda_DNA-bd_dom_sf"/>
</dbReference>
<dbReference type="Gene3D" id="1.10.260.40">
    <property type="entry name" value="lambda repressor-like DNA-binding domains"/>
    <property type="match status" value="1"/>
</dbReference>
<dbReference type="InterPro" id="IPR041413">
    <property type="entry name" value="MLTR_LBD"/>
</dbReference>
<dbReference type="PANTHER" id="PTHR35010:SF4">
    <property type="entry name" value="BLL5781 PROTEIN"/>
    <property type="match status" value="1"/>
</dbReference>
<dbReference type="Pfam" id="PF17765">
    <property type="entry name" value="MLTR_LBD"/>
    <property type="match status" value="1"/>
</dbReference>
<gene>
    <name evidence="2" type="ORF">EZ216_10760</name>
</gene>
<evidence type="ECO:0000313" key="2">
    <source>
        <dbReference type="EMBL" id="TFZ04104.1"/>
    </source>
</evidence>